<evidence type="ECO:0000313" key="3">
    <source>
        <dbReference type="Proteomes" id="UP000749453"/>
    </source>
</evidence>
<sequence length="363" mass="41693">MDIFETHKGLGNRKLHDKFLLLKNEILLGRERQVLQEWANGFEDRDNKMRIEFQTTFHSTLWELYLFQALKSLNLKVDWTRNRPDFVVTEPCEFYVEAVVSEIKKDGRAESSRNLDDIYSMVTAPWEDPDHDEVMREAITRYSNSISAKKRKYINEYSGLDWVKPDAPYVIAISSYAQVRYGKEYHYPMLALLYGMYFDSEIRTYRGRDGIVKPGTDSSIPIRIFDDEDMRCVSAVVFSCTVTLGKLTSLAISKNDIPHPTNSVFLIREDNEHPKFKIQIVSADSPEDHFDGLFVFHNPNATNPLPLSLFEGTSAIQVTHDGRGVAFQGGNLPLVARLNMSKLVAPEAVMQLLMKEAFESFNR</sequence>
<evidence type="ECO:0000313" key="1">
    <source>
        <dbReference type="EMBL" id="MBM9912236.1"/>
    </source>
</evidence>
<accession>A0AAW4GBJ7</accession>
<organism evidence="1 4">
    <name type="scientific">Stenotrophomonas lactitubi</name>
    <dbReference type="NCBI Taxonomy" id="2045214"/>
    <lineage>
        <taxon>Bacteria</taxon>
        <taxon>Pseudomonadati</taxon>
        <taxon>Pseudomonadota</taxon>
        <taxon>Gammaproteobacteria</taxon>
        <taxon>Lysobacterales</taxon>
        <taxon>Lysobacteraceae</taxon>
        <taxon>Stenotrophomonas</taxon>
    </lineage>
</organism>
<dbReference type="AlphaFoldDB" id="A0AAW4GBJ7"/>
<protein>
    <recommendedName>
        <fullName evidence="5">Glycosaminoglycan attachment site</fullName>
    </recommendedName>
</protein>
<evidence type="ECO:0000313" key="4">
    <source>
        <dbReference type="Proteomes" id="UP000784064"/>
    </source>
</evidence>
<name>A0AAW4GBJ7_9GAMM</name>
<evidence type="ECO:0008006" key="5">
    <source>
        <dbReference type="Google" id="ProtNLM"/>
    </source>
</evidence>
<dbReference type="EMBL" id="JAFFTA010000001">
    <property type="protein sequence ID" value="MBM9912236.1"/>
    <property type="molecule type" value="Genomic_DNA"/>
</dbReference>
<dbReference type="Proteomes" id="UP000784064">
    <property type="component" value="Unassembled WGS sequence"/>
</dbReference>
<reference evidence="3" key="1">
    <citation type="submission" date="2021-01" db="EMBL/GenBank/DDBJ databases">
        <title>Stenotrophomonas maltophilia.</title>
        <authorList>
            <person name="Yu Y."/>
        </authorList>
    </citation>
    <scope>NUCLEOTIDE SEQUENCE [LARGE SCALE GENOMIC DNA]</scope>
    <source>
        <strain evidence="3">As-6</strain>
    </source>
</reference>
<reference evidence="1" key="2">
    <citation type="submission" date="2021-01" db="EMBL/GenBank/DDBJ databases">
        <authorList>
            <person name="Yu Y."/>
        </authorList>
    </citation>
    <scope>NUCLEOTIDE SEQUENCE</scope>
    <source>
        <strain evidence="1">As-5</strain>
        <strain evidence="2">As-6</strain>
    </source>
</reference>
<proteinExistence type="predicted"/>
<evidence type="ECO:0000313" key="2">
    <source>
        <dbReference type="EMBL" id="MBM9937832.1"/>
    </source>
</evidence>
<dbReference type="Proteomes" id="UP000749453">
    <property type="component" value="Unassembled WGS sequence"/>
</dbReference>
<keyword evidence="3" id="KW-1185">Reference proteome</keyword>
<comment type="caution">
    <text evidence="1">The sequence shown here is derived from an EMBL/GenBank/DDBJ whole genome shotgun (WGS) entry which is preliminary data.</text>
</comment>
<dbReference type="RefSeq" id="WP_205404097.1">
    <property type="nucleotide sequence ID" value="NZ_JAFFTA010000001.1"/>
</dbReference>
<dbReference type="EMBL" id="JAFFTB010000009">
    <property type="protein sequence ID" value="MBM9937832.1"/>
    <property type="molecule type" value="Genomic_DNA"/>
</dbReference>
<gene>
    <name evidence="1" type="ORF">JJW18_01950</name>
    <name evidence="2" type="ORF">JJW19_06715</name>
</gene>